<evidence type="ECO:0000256" key="1">
    <source>
        <dbReference type="ARBA" id="ARBA00004123"/>
    </source>
</evidence>
<dbReference type="SUPFAM" id="SSF47459">
    <property type="entry name" value="HLH, helix-loop-helix DNA-binding domain"/>
    <property type="match status" value="1"/>
</dbReference>
<accession>A0A5B6WKU4</accession>
<keyword evidence="4" id="KW-0804">Transcription</keyword>
<dbReference type="InterPro" id="IPR045847">
    <property type="entry name" value="AIG1-like"/>
</dbReference>
<name>A0A5B6WKU4_9ROSI</name>
<feature type="domain" description="ACT" evidence="7">
    <location>
        <begin position="156"/>
        <end position="232"/>
    </location>
</feature>
<dbReference type="InterPro" id="IPR011598">
    <property type="entry name" value="bHLH_dom"/>
</dbReference>
<dbReference type="SMART" id="SM00353">
    <property type="entry name" value="HLH"/>
    <property type="match status" value="1"/>
</dbReference>
<feature type="domain" description="BHLH" evidence="6">
    <location>
        <begin position="61"/>
        <end position="122"/>
    </location>
</feature>
<dbReference type="GO" id="GO:0046983">
    <property type="term" value="F:protein dimerization activity"/>
    <property type="evidence" value="ECO:0007669"/>
    <property type="project" value="InterPro"/>
</dbReference>
<keyword evidence="2" id="KW-0805">Transcription regulation</keyword>
<evidence type="ECO:0000313" key="9">
    <source>
        <dbReference type="Proteomes" id="UP000325315"/>
    </source>
</evidence>
<dbReference type="PANTHER" id="PTHR45844">
    <property type="entry name" value="TRANSCRIPTION FACTOR BHLH30"/>
    <property type="match status" value="1"/>
</dbReference>
<dbReference type="InterPro" id="IPR045865">
    <property type="entry name" value="ACT-like_dom_sf"/>
</dbReference>
<keyword evidence="5" id="KW-0539">Nucleus</keyword>
<dbReference type="OrthoDB" id="71302at2759"/>
<dbReference type="PROSITE" id="PS50888">
    <property type="entry name" value="BHLH"/>
    <property type="match status" value="1"/>
</dbReference>
<reference evidence="9" key="1">
    <citation type="journal article" date="2019" name="Plant Biotechnol. J.">
        <title>Genome sequencing of the Australian wild diploid species Gossypium australe highlights disease resistance and delayed gland morphogenesis.</title>
        <authorList>
            <person name="Cai Y."/>
            <person name="Cai X."/>
            <person name="Wang Q."/>
            <person name="Wang P."/>
            <person name="Zhang Y."/>
            <person name="Cai C."/>
            <person name="Xu Y."/>
            <person name="Wang K."/>
            <person name="Zhou Z."/>
            <person name="Wang C."/>
            <person name="Geng S."/>
            <person name="Li B."/>
            <person name="Dong Q."/>
            <person name="Hou Y."/>
            <person name="Wang H."/>
            <person name="Ai P."/>
            <person name="Liu Z."/>
            <person name="Yi F."/>
            <person name="Sun M."/>
            <person name="An G."/>
            <person name="Cheng J."/>
            <person name="Zhang Y."/>
            <person name="Shi Q."/>
            <person name="Xie Y."/>
            <person name="Shi X."/>
            <person name="Chang Y."/>
            <person name="Huang F."/>
            <person name="Chen Y."/>
            <person name="Hong S."/>
            <person name="Mi L."/>
            <person name="Sun Q."/>
            <person name="Zhang L."/>
            <person name="Zhou B."/>
            <person name="Peng R."/>
            <person name="Zhang X."/>
            <person name="Liu F."/>
        </authorList>
    </citation>
    <scope>NUCLEOTIDE SEQUENCE [LARGE SCALE GENOMIC DNA]</scope>
    <source>
        <strain evidence="9">cv. PA1801</strain>
    </source>
</reference>
<evidence type="ECO:0000256" key="5">
    <source>
        <dbReference type="ARBA" id="ARBA00023242"/>
    </source>
</evidence>
<evidence type="ECO:0000259" key="6">
    <source>
        <dbReference type="PROSITE" id="PS50888"/>
    </source>
</evidence>
<dbReference type="PROSITE" id="PS51671">
    <property type="entry name" value="ACT"/>
    <property type="match status" value="1"/>
</dbReference>
<sequence>MENCYPLTLLEPPNCDGFNAAAISNEPPFIVPWPMEPLFSASSSVRCHGFTSPVIPDKATVASKSHSEAEKRRRDRINSQLTALRKLIPKSNKDQNHNLTLYIVQMDKAALLGSAIEQVKDLKRKATEIGKAFAIPSETDEVSVDYNVPEDKTVIRVSICCDDRPEVFSELIRVLKGLRLSIVEAEISSVGGRTKSNLILCNESDNREGVSSNLKQSLNVVVNKINALSSDESKSNCRIRSKRQRLFLSS</sequence>
<dbReference type="GO" id="GO:0005634">
    <property type="term" value="C:nucleus"/>
    <property type="evidence" value="ECO:0007669"/>
    <property type="project" value="UniProtKB-SubCell"/>
</dbReference>
<dbReference type="EMBL" id="SMMG02000003">
    <property type="protein sequence ID" value="KAA3482023.1"/>
    <property type="molecule type" value="Genomic_DNA"/>
</dbReference>
<protein>
    <submittedName>
        <fullName evidence="8">Transcription factor bHLH51</fullName>
    </submittedName>
</protein>
<comment type="caution">
    <text evidence="8">The sequence shown here is derived from an EMBL/GenBank/DDBJ whole genome shotgun (WGS) entry which is preliminary data.</text>
</comment>
<evidence type="ECO:0000313" key="8">
    <source>
        <dbReference type="EMBL" id="KAA3482023.1"/>
    </source>
</evidence>
<dbReference type="Gene3D" id="4.10.280.10">
    <property type="entry name" value="Helix-loop-helix DNA-binding domain"/>
    <property type="match status" value="1"/>
</dbReference>
<evidence type="ECO:0000256" key="3">
    <source>
        <dbReference type="ARBA" id="ARBA00023125"/>
    </source>
</evidence>
<evidence type="ECO:0000256" key="4">
    <source>
        <dbReference type="ARBA" id="ARBA00023163"/>
    </source>
</evidence>
<proteinExistence type="predicted"/>
<dbReference type="SUPFAM" id="SSF55021">
    <property type="entry name" value="ACT-like"/>
    <property type="match status" value="1"/>
</dbReference>
<dbReference type="AlphaFoldDB" id="A0A5B6WKU4"/>
<comment type="subcellular location">
    <subcellularLocation>
        <location evidence="1">Nucleus</location>
    </subcellularLocation>
</comment>
<evidence type="ECO:0000259" key="7">
    <source>
        <dbReference type="PROSITE" id="PS51671"/>
    </source>
</evidence>
<evidence type="ECO:0000256" key="2">
    <source>
        <dbReference type="ARBA" id="ARBA00023015"/>
    </source>
</evidence>
<dbReference type="Pfam" id="PF00010">
    <property type="entry name" value="HLH"/>
    <property type="match status" value="1"/>
</dbReference>
<dbReference type="GO" id="GO:0003700">
    <property type="term" value="F:DNA-binding transcription factor activity"/>
    <property type="evidence" value="ECO:0007669"/>
    <property type="project" value="InterPro"/>
</dbReference>
<dbReference type="PANTHER" id="PTHR45844:SF18">
    <property type="entry name" value="TRANSCRIPTION FACTOR BHLH51"/>
    <property type="match status" value="1"/>
</dbReference>
<dbReference type="InterPro" id="IPR036638">
    <property type="entry name" value="HLH_DNA-bd_sf"/>
</dbReference>
<dbReference type="CDD" id="cd04873">
    <property type="entry name" value="ACT_UUR-ACR-like"/>
    <property type="match status" value="1"/>
</dbReference>
<keyword evidence="9" id="KW-1185">Reference proteome</keyword>
<keyword evidence="3" id="KW-0238">DNA-binding</keyword>
<organism evidence="8 9">
    <name type="scientific">Gossypium australe</name>
    <dbReference type="NCBI Taxonomy" id="47621"/>
    <lineage>
        <taxon>Eukaryota</taxon>
        <taxon>Viridiplantae</taxon>
        <taxon>Streptophyta</taxon>
        <taxon>Embryophyta</taxon>
        <taxon>Tracheophyta</taxon>
        <taxon>Spermatophyta</taxon>
        <taxon>Magnoliopsida</taxon>
        <taxon>eudicotyledons</taxon>
        <taxon>Gunneridae</taxon>
        <taxon>Pentapetalae</taxon>
        <taxon>rosids</taxon>
        <taxon>malvids</taxon>
        <taxon>Malvales</taxon>
        <taxon>Malvaceae</taxon>
        <taxon>Malvoideae</taxon>
        <taxon>Gossypium</taxon>
    </lineage>
</organism>
<dbReference type="Proteomes" id="UP000325315">
    <property type="component" value="Unassembled WGS sequence"/>
</dbReference>
<dbReference type="GO" id="GO:0003677">
    <property type="term" value="F:DNA binding"/>
    <property type="evidence" value="ECO:0007669"/>
    <property type="project" value="UniProtKB-KW"/>
</dbReference>
<dbReference type="InterPro" id="IPR002912">
    <property type="entry name" value="ACT_dom"/>
</dbReference>
<gene>
    <name evidence="8" type="ORF">EPI10_022337</name>
</gene>